<feature type="region of interest" description="Disordered" evidence="1">
    <location>
        <begin position="179"/>
        <end position="208"/>
    </location>
</feature>
<feature type="domain" description="DUF7735" evidence="3">
    <location>
        <begin position="33"/>
        <end position="176"/>
    </location>
</feature>
<feature type="signal peptide" evidence="2">
    <location>
        <begin position="1"/>
        <end position="21"/>
    </location>
</feature>
<dbReference type="EMBL" id="KE145360">
    <property type="protein sequence ID" value="EPE31963.1"/>
    <property type="molecule type" value="Genomic_DNA"/>
</dbReference>
<evidence type="ECO:0000256" key="2">
    <source>
        <dbReference type="SAM" id="SignalP"/>
    </source>
</evidence>
<accession>S3E094</accession>
<reference evidence="4 5" key="1">
    <citation type="journal article" date="2013" name="BMC Genomics">
        <title>Genomics-driven discovery of the pneumocandin biosynthetic gene cluster in the fungus Glarea lozoyensis.</title>
        <authorList>
            <person name="Chen L."/>
            <person name="Yue Q."/>
            <person name="Zhang X."/>
            <person name="Xiang M."/>
            <person name="Wang C."/>
            <person name="Li S."/>
            <person name="Che Y."/>
            <person name="Ortiz-Lopez F.J."/>
            <person name="Bills G.F."/>
            <person name="Liu X."/>
            <person name="An Z."/>
        </authorList>
    </citation>
    <scope>NUCLEOTIDE SEQUENCE [LARGE SCALE GENOMIC DNA]</scope>
    <source>
        <strain evidence="5">ATCC 20868 / MF5171</strain>
    </source>
</reference>
<proteinExistence type="predicted"/>
<dbReference type="eggNOG" id="ENOG502SQIR">
    <property type="taxonomic scope" value="Eukaryota"/>
</dbReference>
<protein>
    <recommendedName>
        <fullName evidence="3">DUF7735 domain-containing protein</fullName>
    </recommendedName>
</protein>
<dbReference type="OrthoDB" id="4940591at2759"/>
<dbReference type="InterPro" id="IPR056637">
    <property type="entry name" value="DUF7735"/>
</dbReference>
<dbReference type="HOGENOM" id="CLU_064135_1_0_1"/>
<gene>
    <name evidence="4" type="ORF">GLAREA_12045</name>
</gene>
<dbReference type="Proteomes" id="UP000016922">
    <property type="component" value="Unassembled WGS sequence"/>
</dbReference>
<dbReference type="AlphaFoldDB" id="S3E094"/>
<dbReference type="KEGG" id="glz:GLAREA_12045"/>
<dbReference type="Pfam" id="PF24870">
    <property type="entry name" value="DUF7735"/>
    <property type="match status" value="1"/>
</dbReference>
<keyword evidence="5" id="KW-1185">Reference proteome</keyword>
<sequence>MRRADMIWFLSTLLLITTVDAASLDPDIDMAVLMPTKPPATSTPDSWECATQDYTNYFNVPTATGALDTAMVSYGRSLFETCTYTDIQRTNCANPDLSQWCAFRTIVPSTLLSSYSSYNSLAFSWWSSHKSEILSFASDCPSYWYRAGSRQLFGYSPLNDTINEAMCYAEAALTSGSPTMTTTMQTGKTATPGPLVTTSGPASTDSQSPTIISSVTLPTSQAAVGASAPKSTTAASMASENLGYINAWMIVGAVMVAIAANI</sequence>
<feature type="compositionally biased region" description="Low complexity" evidence="1">
    <location>
        <begin position="179"/>
        <end position="192"/>
    </location>
</feature>
<dbReference type="OMA" id="TIANAEC"/>
<feature type="compositionally biased region" description="Polar residues" evidence="1">
    <location>
        <begin position="196"/>
        <end position="208"/>
    </location>
</feature>
<feature type="chain" id="PRO_5004508809" description="DUF7735 domain-containing protein" evidence="2">
    <location>
        <begin position="22"/>
        <end position="262"/>
    </location>
</feature>
<evidence type="ECO:0000313" key="4">
    <source>
        <dbReference type="EMBL" id="EPE31963.1"/>
    </source>
</evidence>
<dbReference type="RefSeq" id="XP_008081018.1">
    <property type="nucleotide sequence ID" value="XM_008082827.1"/>
</dbReference>
<organism evidence="4 5">
    <name type="scientific">Glarea lozoyensis (strain ATCC 20868 / MF5171)</name>
    <dbReference type="NCBI Taxonomy" id="1116229"/>
    <lineage>
        <taxon>Eukaryota</taxon>
        <taxon>Fungi</taxon>
        <taxon>Dikarya</taxon>
        <taxon>Ascomycota</taxon>
        <taxon>Pezizomycotina</taxon>
        <taxon>Leotiomycetes</taxon>
        <taxon>Helotiales</taxon>
        <taxon>Helotiaceae</taxon>
        <taxon>Glarea</taxon>
    </lineage>
</organism>
<dbReference type="GeneID" id="19471086"/>
<name>S3E094_GLAL2</name>
<evidence type="ECO:0000259" key="3">
    <source>
        <dbReference type="Pfam" id="PF24870"/>
    </source>
</evidence>
<evidence type="ECO:0000256" key="1">
    <source>
        <dbReference type="SAM" id="MobiDB-lite"/>
    </source>
</evidence>
<evidence type="ECO:0000313" key="5">
    <source>
        <dbReference type="Proteomes" id="UP000016922"/>
    </source>
</evidence>
<keyword evidence="2" id="KW-0732">Signal</keyword>